<name>A0A0H4HXQ4_9GAMM</name>
<evidence type="ECO:0008006" key="4">
    <source>
        <dbReference type="Google" id="ProtNLM"/>
    </source>
</evidence>
<evidence type="ECO:0000313" key="3">
    <source>
        <dbReference type="Proteomes" id="UP000036406"/>
    </source>
</evidence>
<accession>A0A0H4HXQ4</accession>
<protein>
    <recommendedName>
        <fullName evidence="4">Phasin domain-containing protein</fullName>
    </recommendedName>
</protein>
<feature type="compositionally biased region" description="Basic residues" evidence="1">
    <location>
        <begin position="119"/>
        <end position="129"/>
    </location>
</feature>
<evidence type="ECO:0000313" key="2">
    <source>
        <dbReference type="EMBL" id="AKO51484.1"/>
    </source>
</evidence>
<organism evidence="2 3">
    <name type="scientific">Marinobacter psychrophilus</name>
    <dbReference type="NCBI Taxonomy" id="330734"/>
    <lineage>
        <taxon>Bacteria</taxon>
        <taxon>Pseudomonadati</taxon>
        <taxon>Pseudomonadota</taxon>
        <taxon>Gammaproteobacteria</taxon>
        <taxon>Pseudomonadales</taxon>
        <taxon>Marinobacteraceae</taxon>
        <taxon>Marinobacter</taxon>
    </lineage>
</organism>
<dbReference type="RefSeq" id="WP_048384258.1">
    <property type="nucleotide sequence ID" value="NZ_CP011494.1"/>
</dbReference>
<feature type="compositionally biased region" description="Basic and acidic residues" evidence="1">
    <location>
        <begin position="137"/>
        <end position="162"/>
    </location>
</feature>
<dbReference type="KEGG" id="mpq:ABA45_02815"/>
<reference evidence="2 3" key="1">
    <citation type="submission" date="2015-05" db="EMBL/GenBank/DDBJ databases">
        <title>Complete genome of Marinobacter psychrophilus strain 20041T isolated from sea-ice of the Canadian Basin.</title>
        <authorList>
            <person name="Song L."/>
            <person name="Ren L."/>
            <person name="Yu Y."/>
            <person name="Wang X."/>
        </authorList>
    </citation>
    <scope>NUCLEOTIDE SEQUENCE [LARGE SCALE GENOMIC DNA]</scope>
    <source>
        <strain evidence="2 3">20041</strain>
    </source>
</reference>
<dbReference type="AlphaFoldDB" id="A0A0H4HXQ4"/>
<dbReference type="PATRIC" id="fig|330734.3.peg.629"/>
<dbReference type="Proteomes" id="UP000036406">
    <property type="component" value="Chromosome"/>
</dbReference>
<dbReference type="EMBL" id="CP011494">
    <property type="protein sequence ID" value="AKO51484.1"/>
    <property type="molecule type" value="Genomic_DNA"/>
</dbReference>
<proteinExistence type="predicted"/>
<sequence>MGVLTTYQQQLQDMVNKGIDAAEKQQKRLSAKPFDMAEKLEESARTHSVKSLRKSYYGYSENAFDQLRELNGMVGEFTSQLISRVEKQVAESADVVEEGAIDVAATAEDVKTAVEPTKPARKSSPKKAKAAPAAAAKAEKAEDSKEVKAEEAEPAKPSDAKTENTAAV</sequence>
<keyword evidence="3" id="KW-1185">Reference proteome</keyword>
<evidence type="ECO:0000256" key="1">
    <source>
        <dbReference type="SAM" id="MobiDB-lite"/>
    </source>
</evidence>
<gene>
    <name evidence="2" type="ORF">ABA45_02815</name>
</gene>
<feature type="region of interest" description="Disordered" evidence="1">
    <location>
        <begin position="108"/>
        <end position="168"/>
    </location>
</feature>